<evidence type="ECO:0000256" key="1">
    <source>
        <dbReference type="SAM" id="MobiDB-lite"/>
    </source>
</evidence>
<gene>
    <name evidence="3" type="ORF">V9T40_006396</name>
</gene>
<name>A0AAN9Y7L6_9HEMI</name>
<evidence type="ECO:0000313" key="4">
    <source>
        <dbReference type="Proteomes" id="UP001367676"/>
    </source>
</evidence>
<dbReference type="AlphaFoldDB" id="A0AAN9Y7L6"/>
<sequence>MIGTESRLQYGNLEEDPSGLSHGAGNLKAKVEVSSSSTEQRQISSQQPSCNQTCAEESCVALTRNFAAKMDGEDRFPTFSSYSRQTVENSTYPALMELPMKIVRIPNRRCPVHFQSDQYIFTGLQRNYDTFSVSNCWQGSKLIAASDNASAKATALIAASPISVLQSNSSFIFDPNGTSCCRFLKSIVDFVAWTSIVMICGFIFFYHARGFEY</sequence>
<comment type="caution">
    <text evidence="3">The sequence shown here is derived from an EMBL/GenBank/DDBJ whole genome shotgun (WGS) entry which is preliminary data.</text>
</comment>
<proteinExistence type="predicted"/>
<protein>
    <submittedName>
        <fullName evidence="3">Uncharacterized protein</fullName>
    </submittedName>
</protein>
<dbReference type="Proteomes" id="UP001367676">
    <property type="component" value="Unassembled WGS sequence"/>
</dbReference>
<evidence type="ECO:0000256" key="2">
    <source>
        <dbReference type="SAM" id="Phobius"/>
    </source>
</evidence>
<organism evidence="3 4">
    <name type="scientific">Parthenolecanium corni</name>
    <dbReference type="NCBI Taxonomy" id="536013"/>
    <lineage>
        <taxon>Eukaryota</taxon>
        <taxon>Metazoa</taxon>
        <taxon>Ecdysozoa</taxon>
        <taxon>Arthropoda</taxon>
        <taxon>Hexapoda</taxon>
        <taxon>Insecta</taxon>
        <taxon>Pterygota</taxon>
        <taxon>Neoptera</taxon>
        <taxon>Paraneoptera</taxon>
        <taxon>Hemiptera</taxon>
        <taxon>Sternorrhyncha</taxon>
        <taxon>Coccoidea</taxon>
        <taxon>Coccidae</taxon>
        <taxon>Parthenolecanium</taxon>
    </lineage>
</organism>
<keyword evidence="4" id="KW-1185">Reference proteome</keyword>
<reference evidence="3 4" key="1">
    <citation type="submission" date="2024-03" db="EMBL/GenBank/DDBJ databases">
        <title>Adaptation during the transition from Ophiocordyceps entomopathogen to insect associate is accompanied by gene loss and intensified selection.</title>
        <authorList>
            <person name="Ward C.M."/>
            <person name="Onetto C.A."/>
            <person name="Borneman A.R."/>
        </authorList>
    </citation>
    <scope>NUCLEOTIDE SEQUENCE [LARGE SCALE GENOMIC DNA]</scope>
    <source>
        <strain evidence="3">AWRI1</strain>
        <tissue evidence="3">Single Adult Female</tissue>
    </source>
</reference>
<accession>A0AAN9Y7L6</accession>
<keyword evidence="2" id="KW-0472">Membrane</keyword>
<keyword evidence="2" id="KW-0812">Transmembrane</keyword>
<evidence type="ECO:0000313" key="3">
    <source>
        <dbReference type="EMBL" id="KAK7598161.1"/>
    </source>
</evidence>
<dbReference type="EMBL" id="JBBCAQ010000014">
    <property type="protein sequence ID" value="KAK7598161.1"/>
    <property type="molecule type" value="Genomic_DNA"/>
</dbReference>
<feature type="region of interest" description="Disordered" evidence="1">
    <location>
        <begin position="1"/>
        <end position="24"/>
    </location>
</feature>
<keyword evidence="2" id="KW-1133">Transmembrane helix</keyword>
<feature type="transmembrane region" description="Helical" evidence="2">
    <location>
        <begin position="190"/>
        <end position="208"/>
    </location>
</feature>